<evidence type="ECO:0000256" key="7">
    <source>
        <dbReference type="RuleBase" id="RU362091"/>
    </source>
</evidence>
<dbReference type="PANTHER" id="PTHR48086:SF7">
    <property type="entry name" value="SODIUM-SOLUTE SYMPORTER-RELATED"/>
    <property type="match status" value="1"/>
</dbReference>
<dbReference type="CDD" id="cd10322">
    <property type="entry name" value="SLC5sbd"/>
    <property type="match status" value="1"/>
</dbReference>
<evidence type="ECO:0000256" key="2">
    <source>
        <dbReference type="ARBA" id="ARBA00006434"/>
    </source>
</evidence>
<evidence type="ECO:0000256" key="5">
    <source>
        <dbReference type="ARBA" id="ARBA00022989"/>
    </source>
</evidence>
<dbReference type="PANTHER" id="PTHR48086">
    <property type="entry name" value="SODIUM/PROLINE SYMPORTER-RELATED"/>
    <property type="match status" value="1"/>
</dbReference>
<dbReference type="Pfam" id="PF00474">
    <property type="entry name" value="SSF"/>
    <property type="match status" value="1"/>
</dbReference>
<feature type="transmembrane region" description="Helical" evidence="9">
    <location>
        <begin position="6"/>
        <end position="24"/>
    </location>
</feature>
<evidence type="ECO:0000256" key="8">
    <source>
        <dbReference type="SAM" id="MobiDB-lite"/>
    </source>
</evidence>
<organism evidence="10 11">
    <name type="scientific">Streptomyces oryzae</name>
    <dbReference type="NCBI Taxonomy" id="1434886"/>
    <lineage>
        <taxon>Bacteria</taxon>
        <taxon>Bacillati</taxon>
        <taxon>Actinomycetota</taxon>
        <taxon>Actinomycetes</taxon>
        <taxon>Kitasatosporales</taxon>
        <taxon>Streptomycetaceae</taxon>
        <taxon>Streptomyces</taxon>
    </lineage>
</organism>
<feature type="transmembrane region" description="Helical" evidence="9">
    <location>
        <begin position="118"/>
        <end position="143"/>
    </location>
</feature>
<feature type="transmembrane region" description="Helical" evidence="9">
    <location>
        <begin position="432"/>
        <end position="453"/>
    </location>
</feature>
<evidence type="ECO:0000256" key="9">
    <source>
        <dbReference type="SAM" id="Phobius"/>
    </source>
</evidence>
<comment type="similarity">
    <text evidence="2 7">Belongs to the sodium:solute symporter (SSF) (TC 2.A.21) family.</text>
</comment>
<feature type="region of interest" description="Disordered" evidence="8">
    <location>
        <begin position="456"/>
        <end position="475"/>
    </location>
</feature>
<dbReference type="PROSITE" id="PS50283">
    <property type="entry name" value="NA_SOLUT_SYMP_3"/>
    <property type="match status" value="1"/>
</dbReference>
<sequence>MSLLDWAMLAVYFALLIIIGVQTIRRVKTTDDFAVAGNRIIWPVFFGSLAAAFLGGGASLGNSGAVFRDGYAYMFAFFAFSVQTVLVGLFVAPRLKRYMGAHTVGDVMEHHYGRASRLLTGLVSLGLCAGVLGAQALAIGTIVDATLGLPPVPSIVIGMAVVVLYSSFGGAWAVVQTDMLQFVFLGVFIPVTLLLALGKAGGPGHVLAAVPDAHLSLTGGWTIGAFLGLFLAFLLGETLVPPYAQRAFSTPDARNARRGMVLAGIFSFFFFFVTASIGIVARVLYPGISPDLVLPTVVMRLIPAGLVGLVIAALLAVVMSTASSYLNSIAVIFVKDIYQPFINPEVSAARRVWLERALSVLVGVVAIAFAVSVPSIVDALLYAYGVWAPTVIIPLLAAVLFKSRNKAAGLAAMAAGGTVMAVWTWVLDEPYGVTGLVAGVTTNLLAFVVTSLLTGGRRTPEGEPPVPSAAVTAEN</sequence>
<feature type="transmembrane region" description="Helical" evidence="9">
    <location>
        <begin position="70"/>
        <end position="92"/>
    </location>
</feature>
<feature type="transmembrane region" description="Helical" evidence="9">
    <location>
        <begin position="297"/>
        <end position="318"/>
    </location>
</feature>
<dbReference type="InterPro" id="IPR001734">
    <property type="entry name" value="Na/solute_symporter"/>
</dbReference>
<gene>
    <name evidence="10" type="ORF">ITI46_05210</name>
</gene>
<keyword evidence="11" id="KW-1185">Reference proteome</keyword>
<evidence type="ECO:0000256" key="4">
    <source>
        <dbReference type="ARBA" id="ARBA00022692"/>
    </source>
</evidence>
<dbReference type="InterPro" id="IPR038377">
    <property type="entry name" value="Na/Glc_symporter_sf"/>
</dbReference>
<protein>
    <submittedName>
        <fullName evidence="10">Sodium:solute symporter family protein</fullName>
    </submittedName>
</protein>
<dbReference type="Gene3D" id="1.20.1730.10">
    <property type="entry name" value="Sodium/glucose cotransporter"/>
    <property type="match status" value="1"/>
</dbReference>
<feature type="transmembrane region" description="Helical" evidence="9">
    <location>
        <begin position="221"/>
        <end position="240"/>
    </location>
</feature>
<dbReference type="InterPro" id="IPR050277">
    <property type="entry name" value="Sodium:Solute_Symporter"/>
</dbReference>
<accession>A0ABS3X6T7</accession>
<feature type="transmembrane region" description="Helical" evidence="9">
    <location>
        <begin position="155"/>
        <end position="175"/>
    </location>
</feature>
<evidence type="ECO:0000256" key="1">
    <source>
        <dbReference type="ARBA" id="ARBA00004141"/>
    </source>
</evidence>
<keyword evidence="4 9" id="KW-0812">Transmembrane</keyword>
<evidence type="ECO:0000256" key="3">
    <source>
        <dbReference type="ARBA" id="ARBA00022448"/>
    </source>
</evidence>
<keyword evidence="6 9" id="KW-0472">Membrane</keyword>
<name>A0ABS3X6T7_9ACTN</name>
<reference evidence="10 11" key="1">
    <citation type="submission" date="2020-11" db="EMBL/GenBank/DDBJ databases">
        <title>Streptomyces spirodelae sp. nov., isolated from duckweed.</title>
        <authorList>
            <person name="Saimee Y."/>
            <person name="Duangmal K."/>
        </authorList>
    </citation>
    <scope>NUCLEOTIDE SEQUENCE [LARGE SCALE GENOMIC DNA]</scope>
    <source>
        <strain evidence="10 11">S16-07</strain>
    </source>
</reference>
<proteinExistence type="inferred from homology"/>
<evidence type="ECO:0000313" key="11">
    <source>
        <dbReference type="Proteomes" id="UP001519064"/>
    </source>
</evidence>
<keyword evidence="3" id="KW-0813">Transport</keyword>
<feature type="transmembrane region" description="Helical" evidence="9">
    <location>
        <begin position="36"/>
        <end position="58"/>
    </location>
</feature>
<feature type="transmembrane region" description="Helical" evidence="9">
    <location>
        <begin position="261"/>
        <end position="285"/>
    </location>
</feature>
<feature type="transmembrane region" description="Helical" evidence="9">
    <location>
        <begin position="408"/>
        <end position="426"/>
    </location>
</feature>
<evidence type="ECO:0000313" key="10">
    <source>
        <dbReference type="EMBL" id="MBO8191093.1"/>
    </source>
</evidence>
<feature type="transmembrane region" description="Helical" evidence="9">
    <location>
        <begin position="182"/>
        <end position="201"/>
    </location>
</feature>
<feature type="transmembrane region" description="Helical" evidence="9">
    <location>
        <begin position="382"/>
        <end position="401"/>
    </location>
</feature>
<dbReference type="EMBL" id="JADKMA010000015">
    <property type="protein sequence ID" value="MBO8191093.1"/>
    <property type="molecule type" value="Genomic_DNA"/>
</dbReference>
<dbReference type="Proteomes" id="UP001519064">
    <property type="component" value="Unassembled WGS sequence"/>
</dbReference>
<keyword evidence="5 9" id="KW-1133">Transmembrane helix</keyword>
<evidence type="ECO:0000256" key="6">
    <source>
        <dbReference type="ARBA" id="ARBA00023136"/>
    </source>
</evidence>
<dbReference type="RefSeq" id="WP_209238186.1">
    <property type="nucleotide sequence ID" value="NZ_JADKMA010000015.1"/>
</dbReference>
<feature type="transmembrane region" description="Helical" evidence="9">
    <location>
        <begin position="357"/>
        <end position="376"/>
    </location>
</feature>
<comment type="subcellular location">
    <subcellularLocation>
        <location evidence="1">Membrane</location>
        <topology evidence="1">Multi-pass membrane protein</topology>
    </subcellularLocation>
</comment>
<comment type="caution">
    <text evidence="10">The sequence shown here is derived from an EMBL/GenBank/DDBJ whole genome shotgun (WGS) entry which is preliminary data.</text>
</comment>